<name>A0A6V7PPU7_ANACO</name>
<dbReference type="AlphaFoldDB" id="A0A6V7PPU7"/>
<reference evidence="1" key="1">
    <citation type="submission" date="2020-07" db="EMBL/GenBank/DDBJ databases">
        <authorList>
            <person name="Lin J."/>
        </authorList>
    </citation>
    <scope>NUCLEOTIDE SEQUENCE</scope>
</reference>
<gene>
    <name evidence="1" type="ORF">CB5_LOCUS16093</name>
</gene>
<evidence type="ECO:0000313" key="1">
    <source>
        <dbReference type="EMBL" id="CAD1832882.1"/>
    </source>
</evidence>
<protein>
    <submittedName>
        <fullName evidence="1">Uncharacterized protein</fullName>
    </submittedName>
</protein>
<sequence length="283" mass="31089">MDIFSFKYESAKRAVLRILLDGSAHKMYVEAWRGAGATALLREVAEEVETRGKRKFETVIKVVLPAPFRNGREMQRAVAEQLNHLLRSPSVTAAAFDAADEDDDFSGVEFSSRGLLSDVAEEMSRAVRDGSGVLLVLCNNIAGGKLIDANGLGIPIDRQGSQNAVVWTSGMNISREGASASADLIVKIEPPNKAAELDLVYKEAVGIARYIDESSGGRLRTTPLRVLHCFWYCLLLLRRAAFNRSALLLPMVVGPWKLLSSILCATEFYKEMMMRSAGRLGKH</sequence>
<organism evidence="1">
    <name type="scientific">Ananas comosus var. bracteatus</name>
    <name type="common">red pineapple</name>
    <dbReference type="NCBI Taxonomy" id="296719"/>
    <lineage>
        <taxon>Eukaryota</taxon>
        <taxon>Viridiplantae</taxon>
        <taxon>Streptophyta</taxon>
        <taxon>Embryophyta</taxon>
        <taxon>Tracheophyta</taxon>
        <taxon>Spermatophyta</taxon>
        <taxon>Magnoliopsida</taxon>
        <taxon>Liliopsida</taxon>
        <taxon>Poales</taxon>
        <taxon>Bromeliaceae</taxon>
        <taxon>Bromelioideae</taxon>
        <taxon>Ananas</taxon>
    </lineage>
</organism>
<dbReference type="EMBL" id="LR862150">
    <property type="protein sequence ID" value="CAD1832882.1"/>
    <property type="molecule type" value="Genomic_DNA"/>
</dbReference>
<accession>A0A6V7PPU7</accession>
<proteinExistence type="predicted"/>